<reference evidence="10" key="1">
    <citation type="submission" date="2018-05" db="EMBL/GenBank/DDBJ databases">
        <title>Complete Genome Sequence of a Novel Sea Otter Poxvirus.</title>
        <authorList>
            <person name="Jacob J.M."/>
            <person name="Subramaniam K."/>
            <person name="Tu S.-L."/>
            <person name="Nielsen O."/>
            <person name="Tuomi P.A."/>
            <person name="Upton C."/>
            <person name="Waltzek T.B."/>
        </authorList>
    </citation>
    <scope>NUCLEOTIDE SEQUENCE [LARGE SCALE GENOMIC DNA]</scope>
    <source>
        <strain evidence="10">ELK</strain>
    </source>
</reference>
<dbReference type="KEGG" id="vg:36841104"/>
<evidence type="ECO:0000313" key="11">
    <source>
        <dbReference type="Proteomes" id="UP000249273"/>
    </source>
</evidence>
<evidence type="ECO:0000313" key="10">
    <source>
        <dbReference type="EMBL" id="AWU47152.1"/>
    </source>
</evidence>
<dbReference type="Pfam" id="PF05313">
    <property type="entry name" value="Pox_P21"/>
    <property type="match status" value="1"/>
</dbReference>
<dbReference type="EMBL" id="MH427217">
    <property type="protein sequence ID" value="AWU47152.1"/>
    <property type="molecule type" value="Genomic_DNA"/>
</dbReference>
<evidence type="ECO:0000256" key="7">
    <source>
        <dbReference type="ARBA" id="ARBA00023136"/>
    </source>
</evidence>
<feature type="transmembrane region" description="Helical" evidence="9">
    <location>
        <begin position="140"/>
        <end position="159"/>
    </location>
</feature>
<evidence type="ECO:0000256" key="6">
    <source>
        <dbReference type="ARBA" id="ARBA00022989"/>
    </source>
</evidence>
<name>A0A2U9QHV6_9POXV</name>
<evidence type="ECO:0000256" key="9">
    <source>
        <dbReference type="SAM" id="Phobius"/>
    </source>
</evidence>
<evidence type="ECO:0000256" key="1">
    <source>
        <dbReference type="ARBA" id="ARBA00004385"/>
    </source>
</evidence>
<evidence type="ECO:0000256" key="4">
    <source>
        <dbReference type="ARBA" id="ARBA00022844"/>
    </source>
</evidence>
<accession>A0A2U9QHV6</accession>
<dbReference type="GO" id="GO:0019031">
    <property type="term" value="C:viral envelope"/>
    <property type="evidence" value="ECO:0007669"/>
    <property type="project" value="UniProtKB-KW"/>
</dbReference>
<dbReference type="RefSeq" id="YP_009480645.1">
    <property type="nucleotide sequence ID" value="NC_037656.1"/>
</dbReference>
<keyword evidence="6 9" id="KW-1133">Transmembrane helix</keyword>
<evidence type="ECO:0000256" key="2">
    <source>
        <dbReference type="ARBA" id="ARBA00022553"/>
    </source>
</evidence>
<dbReference type="GO" id="GO:0016020">
    <property type="term" value="C:membrane"/>
    <property type="evidence" value="ECO:0007669"/>
    <property type="project" value="InterPro"/>
</dbReference>
<dbReference type="OrthoDB" id="12819at10239"/>
<evidence type="ECO:0000256" key="5">
    <source>
        <dbReference type="ARBA" id="ARBA00022879"/>
    </source>
</evidence>
<keyword evidence="2" id="KW-0597">Phosphoprotein</keyword>
<feature type="transmembrane region" description="Helical" evidence="9">
    <location>
        <begin position="64"/>
        <end position="85"/>
    </location>
</feature>
<keyword evidence="4" id="KW-0946">Virion</keyword>
<feature type="transmembrane region" description="Helical" evidence="9">
    <location>
        <begin position="117"/>
        <end position="134"/>
    </location>
</feature>
<sequence length="191" mass="21093">MGYFSYYNPYGEFEGGAGVLDDELFTEDEQQSFLPRDDPSSIIDGKIISPLAPYNILQYEDIRVLLGIIMFVLAITSTPLIGIFLIGLSAIVLPLPCLVIGYCLSMQIIYPTLTKTLGLAIICAIMSILAIILTHVTCSYHVTVVSYIVLAVLFVMYTFRLSYSSFPVPGSTCPMTKKDRKHTFSASFSDT</sequence>
<dbReference type="Proteomes" id="UP000249273">
    <property type="component" value="Segment"/>
</dbReference>
<keyword evidence="5" id="KW-0261">Viral envelope protein</keyword>
<proteinExistence type="predicted"/>
<organism evidence="10">
    <name type="scientific">Sea otter poxvirus</name>
    <dbReference type="NCBI Taxonomy" id="1416741"/>
    <lineage>
        <taxon>Viruses</taxon>
        <taxon>Varidnaviria</taxon>
        <taxon>Bamfordvirae</taxon>
        <taxon>Nucleocytoviricota</taxon>
        <taxon>Pokkesviricetes</taxon>
        <taxon>Chitovirales</taxon>
        <taxon>Poxviridae</taxon>
        <taxon>Chordopoxvirinae</taxon>
        <taxon>Mustelpoxvirus</taxon>
        <taxon>Mustelpoxvirus seaotterpox</taxon>
        <taxon>Sea otterpox virus</taxon>
    </lineage>
</organism>
<evidence type="ECO:0000256" key="3">
    <source>
        <dbReference type="ARBA" id="ARBA00022692"/>
    </source>
</evidence>
<dbReference type="GeneID" id="36841104"/>
<keyword evidence="3 9" id="KW-0812">Transmembrane</keyword>
<gene>
    <name evidence="10" type="primary">SOPV-ELK-107</name>
</gene>
<comment type="subcellular location">
    <subcellularLocation>
        <location evidence="1">Virion membrane</location>
        <topology evidence="1">Multi-pass membrane protein</topology>
    </subcellularLocation>
</comment>
<keyword evidence="8" id="KW-1015">Disulfide bond</keyword>
<dbReference type="InterPro" id="IPR007977">
    <property type="entry name" value="Poxvirus_OPG144"/>
</dbReference>
<feature type="transmembrane region" description="Helical" evidence="9">
    <location>
        <begin position="91"/>
        <end position="110"/>
    </location>
</feature>
<evidence type="ECO:0000256" key="8">
    <source>
        <dbReference type="ARBA" id="ARBA00023157"/>
    </source>
</evidence>
<keyword evidence="11" id="KW-1185">Reference proteome</keyword>
<protein>
    <submittedName>
        <fullName evidence="10">IMV membrane protein</fullName>
    </submittedName>
</protein>
<keyword evidence="7 9" id="KW-0472">Membrane</keyword>
<dbReference type="GO" id="GO:0055036">
    <property type="term" value="C:virion membrane"/>
    <property type="evidence" value="ECO:0007669"/>
    <property type="project" value="UniProtKB-SubCell"/>
</dbReference>